<dbReference type="HOGENOM" id="CLU_1546615_0_0_5"/>
<dbReference type="RefSeq" id="WP_013038841.1">
    <property type="nucleotide sequence ID" value="NC_014006.1"/>
</dbReference>
<proteinExistence type="predicted"/>
<dbReference type="InterPro" id="IPR011008">
    <property type="entry name" value="Dimeric_a/b-barrel"/>
</dbReference>
<gene>
    <name evidence="1" type="ordered locus">SJA_C1-02020</name>
</gene>
<reference evidence="1 2" key="1">
    <citation type="journal article" date="2010" name="J. Bacteriol.">
        <title>Complete genome sequence of the representative gamma-hexachlorocyclohexane-degrading bacterium Sphingobium japonicum UT26.</title>
        <authorList>
            <person name="Nagata Y."/>
            <person name="Ohtsubo Y."/>
            <person name="Endo R."/>
            <person name="Ichikawa N."/>
            <person name="Ankai A."/>
            <person name="Oguchi A."/>
            <person name="Fukui S."/>
            <person name="Fujita N."/>
            <person name="Tsuda M."/>
        </authorList>
    </citation>
    <scope>NUCLEOTIDE SEQUENCE [LARGE SCALE GENOMIC DNA]</scope>
    <source>
        <strain evidence="2">DSM 16413 / CCM 7287 / MTCC 6362 / UT26 / NBRC 101211 / UT26S</strain>
    </source>
</reference>
<evidence type="ECO:0000313" key="1">
    <source>
        <dbReference type="EMBL" id="BAI95036.1"/>
    </source>
</evidence>
<organism evidence="1 2">
    <name type="scientific">Sphingobium indicum (strain DSM 16413 / CCM 7287 / MTCC 6362 / UT26 / NBRC 101211 / UT26S)</name>
    <name type="common">Sphingobium japonicum</name>
    <dbReference type="NCBI Taxonomy" id="452662"/>
    <lineage>
        <taxon>Bacteria</taxon>
        <taxon>Pseudomonadati</taxon>
        <taxon>Pseudomonadota</taxon>
        <taxon>Alphaproteobacteria</taxon>
        <taxon>Sphingomonadales</taxon>
        <taxon>Sphingomonadaceae</taxon>
        <taxon>Sphingobium</taxon>
    </lineage>
</organism>
<dbReference type="STRING" id="452662.SJA_C1-02020"/>
<dbReference type="AlphaFoldDB" id="D4YXF4"/>
<keyword evidence="2" id="KW-1185">Reference proteome</keyword>
<dbReference type="SUPFAM" id="SSF54909">
    <property type="entry name" value="Dimeric alpha+beta barrel"/>
    <property type="match status" value="1"/>
</dbReference>
<name>D4YXF4_SPHIU</name>
<protein>
    <submittedName>
        <fullName evidence="1">Uncharacterized protein</fullName>
    </submittedName>
</protein>
<sequence>MSAEAIHLLIAAETPPPAAGETALTGRARVGGGRGEGAPVTRMLLSPHPIAAPPVEGEIRWSGARVARVGLVEIANATALLCNFLEVADEAEEEFNAWYDTEHLPRLGALPGVSGIARYRSDASPRYLALFTLAGSDIPAGEAWRTAARTPWTARIKRFTRGYHSFLFTPASL</sequence>
<dbReference type="EMBL" id="AP010803">
    <property type="protein sequence ID" value="BAI95036.1"/>
    <property type="molecule type" value="Genomic_DNA"/>
</dbReference>
<dbReference type="GeneID" id="29271906"/>
<dbReference type="Proteomes" id="UP000007753">
    <property type="component" value="Chromosome 1"/>
</dbReference>
<dbReference type="KEGG" id="sjp:SJA_C1-02020"/>
<accession>D4YXF4</accession>
<evidence type="ECO:0000313" key="2">
    <source>
        <dbReference type="Proteomes" id="UP000007753"/>
    </source>
</evidence>